<gene>
    <name evidence="1" type="ORF">ACFOFO_19740</name>
</gene>
<accession>A0ABV7F7D5</accession>
<name>A0ABV7F7D5_9BURK</name>
<dbReference type="EMBL" id="JBHRTP010000071">
    <property type="protein sequence ID" value="MFC3110166.1"/>
    <property type="molecule type" value="Genomic_DNA"/>
</dbReference>
<evidence type="ECO:0008006" key="3">
    <source>
        <dbReference type="Google" id="ProtNLM"/>
    </source>
</evidence>
<dbReference type="Proteomes" id="UP001595530">
    <property type="component" value="Unassembled WGS sequence"/>
</dbReference>
<keyword evidence="2" id="KW-1185">Reference proteome</keyword>
<dbReference type="RefSeq" id="WP_390328508.1">
    <property type="nucleotide sequence ID" value="NZ_JBHRTP010000071.1"/>
</dbReference>
<organism evidence="1 2">
    <name type="scientific">Undibacterium arcticum</name>
    <dbReference type="NCBI Taxonomy" id="1762892"/>
    <lineage>
        <taxon>Bacteria</taxon>
        <taxon>Pseudomonadati</taxon>
        <taxon>Pseudomonadota</taxon>
        <taxon>Betaproteobacteria</taxon>
        <taxon>Burkholderiales</taxon>
        <taxon>Oxalobacteraceae</taxon>
        <taxon>Undibacterium</taxon>
    </lineage>
</organism>
<dbReference type="InterPro" id="IPR010982">
    <property type="entry name" value="Lambda_DNA-bd_dom_sf"/>
</dbReference>
<comment type="caution">
    <text evidence="1">The sequence shown here is derived from an EMBL/GenBank/DDBJ whole genome shotgun (WGS) entry which is preliminary data.</text>
</comment>
<sequence>MAIDKTTGQNQILDNMMKQLNLKNAAALSRALEVAPPLISKLRHGALKMGASMLIRIHEETDVSIAELKITLGCDQREVIS</sequence>
<proteinExistence type="predicted"/>
<dbReference type="SUPFAM" id="SSF47413">
    <property type="entry name" value="lambda repressor-like DNA-binding domains"/>
    <property type="match status" value="1"/>
</dbReference>
<evidence type="ECO:0000313" key="1">
    <source>
        <dbReference type="EMBL" id="MFC3110166.1"/>
    </source>
</evidence>
<evidence type="ECO:0000313" key="2">
    <source>
        <dbReference type="Proteomes" id="UP001595530"/>
    </source>
</evidence>
<protein>
    <recommendedName>
        <fullName evidence="3">HTH cro/C1-type domain-containing protein</fullName>
    </recommendedName>
</protein>
<reference evidence="2" key="1">
    <citation type="journal article" date="2019" name="Int. J. Syst. Evol. Microbiol.">
        <title>The Global Catalogue of Microorganisms (GCM) 10K type strain sequencing project: providing services to taxonomists for standard genome sequencing and annotation.</title>
        <authorList>
            <consortium name="The Broad Institute Genomics Platform"/>
            <consortium name="The Broad Institute Genome Sequencing Center for Infectious Disease"/>
            <person name="Wu L."/>
            <person name="Ma J."/>
        </authorList>
    </citation>
    <scope>NUCLEOTIDE SEQUENCE [LARGE SCALE GENOMIC DNA]</scope>
    <source>
        <strain evidence="2">KCTC 42986</strain>
    </source>
</reference>
<dbReference type="Gene3D" id="1.10.260.40">
    <property type="entry name" value="lambda repressor-like DNA-binding domains"/>
    <property type="match status" value="1"/>
</dbReference>